<feature type="domain" description="Fe2OG dioxygenase" evidence="1">
    <location>
        <begin position="100"/>
        <end position="197"/>
    </location>
</feature>
<dbReference type="InterPro" id="IPR032854">
    <property type="entry name" value="ALKBH3"/>
</dbReference>
<name>A0A6J6LSN6_9ZZZZ</name>
<dbReference type="EMBL" id="CAEZWM010000157">
    <property type="protein sequence ID" value="CAB4664671.1"/>
    <property type="molecule type" value="Genomic_DNA"/>
</dbReference>
<dbReference type="InterPro" id="IPR027450">
    <property type="entry name" value="AlkB-like"/>
</dbReference>
<dbReference type="InterPro" id="IPR037151">
    <property type="entry name" value="AlkB-like_sf"/>
</dbReference>
<dbReference type="PROSITE" id="PS51471">
    <property type="entry name" value="FE2OG_OXY"/>
    <property type="match status" value="1"/>
</dbReference>
<dbReference type="InterPro" id="IPR005123">
    <property type="entry name" value="Oxoglu/Fe-dep_dioxygenase_dom"/>
</dbReference>
<dbReference type="PANTHER" id="PTHR31212:SF4">
    <property type="entry name" value="ALPHA-KETOGLUTARATE-DEPENDENT DIOXYGENASE ALKB HOMOLOG 3"/>
    <property type="match status" value="1"/>
</dbReference>
<dbReference type="PANTHER" id="PTHR31212">
    <property type="entry name" value="ALPHA-KETOGLUTARATE-DEPENDENT DIOXYGENASE ALKB HOMOLOG 3"/>
    <property type="match status" value="1"/>
</dbReference>
<dbReference type="GO" id="GO:0005739">
    <property type="term" value="C:mitochondrion"/>
    <property type="evidence" value="ECO:0007669"/>
    <property type="project" value="TreeGrafter"/>
</dbReference>
<dbReference type="EMBL" id="CAFBOR010000210">
    <property type="protein sequence ID" value="CAB4997714.1"/>
    <property type="molecule type" value="Genomic_DNA"/>
</dbReference>
<dbReference type="GO" id="GO:0051213">
    <property type="term" value="F:dioxygenase activity"/>
    <property type="evidence" value="ECO:0007669"/>
    <property type="project" value="InterPro"/>
</dbReference>
<dbReference type="Gene3D" id="2.60.120.590">
    <property type="entry name" value="Alpha-ketoglutarate-dependent dioxygenase AlkB-like"/>
    <property type="match status" value="1"/>
</dbReference>
<organism evidence="2">
    <name type="scientific">freshwater metagenome</name>
    <dbReference type="NCBI Taxonomy" id="449393"/>
    <lineage>
        <taxon>unclassified sequences</taxon>
        <taxon>metagenomes</taxon>
        <taxon>ecological metagenomes</taxon>
    </lineage>
</organism>
<sequence>MFASEEPRELLFGASSAVLHSAVLEPDKAHEAFENLLAHTPWEQRDVVVFGRSVAQPRLVAWVASPPIAYRYAGMTLEAHAFTPLLLELKKRVEVIAGAQFNSVLLNLYRTGADSNGWHADDEFEFGIDPIIASLSLGATRRFDLRNRETKETIKTNLASGDLVVMSGECQREWIHQVPKQLKVLEPRINLTFRMVQKPIAGE</sequence>
<reference evidence="2" key="1">
    <citation type="submission" date="2020-05" db="EMBL/GenBank/DDBJ databases">
        <authorList>
            <person name="Chiriac C."/>
            <person name="Salcher M."/>
            <person name="Ghai R."/>
            <person name="Kavagutti S V."/>
        </authorList>
    </citation>
    <scope>NUCLEOTIDE SEQUENCE</scope>
</reference>
<dbReference type="AlphaFoldDB" id="A0A6J6LSN6"/>
<dbReference type="SUPFAM" id="SSF51197">
    <property type="entry name" value="Clavaminate synthase-like"/>
    <property type="match status" value="1"/>
</dbReference>
<proteinExistence type="predicted"/>
<dbReference type="Pfam" id="PF13532">
    <property type="entry name" value="2OG-FeII_Oxy_2"/>
    <property type="match status" value="1"/>
</dbReference>
<evidence type="ECO:0000313" key="2">
    <source>
        <dbReference type="EMBL" id="CAB4664671.1"/>
    </source>
</evidence>
<evidence type="ECO:0000313" key="3">
    <source>
        <dbReference type="EMBL" id="CAB4997714.1"/>
    </source>
</evidence>
<gene>
    <name evidence="2" type="ORF">UFOPK2242_01166</name>
    <name evidence="3" type="ORF">UFOPK3974_01313</name>
</gene>
<dbReference type="GO" id="GO:0006307">
    <property type="term" value="P:DNA alkylation repair"/>
    <property type="evidence" value="ECO:0007669"/>
    <property type="project" value="InterPro"/>
</dbReference>
<accession>A0A6J6LSN6</accession>
<protein>
    <submittedName>
        <fullName evidence="2">Unannotated protein</fullName>
    </submittedName>
</protein>
<dbReference type="GO" id="GO:0005654">
    <property type="term" value="C:nucleoplasm"/>
    <property type="evidence" value="ECO:0007669"/>
    <property type="project" value="TreeGrafter"/>
</dbReference>
<evidence type="ECO:0000259" key="1">
    <source>
        <dbReference type="PROSITE" id="PS51471"/>
    </source>
</evidence>